<accession>A0A183I9T2</accession>
<evidence type="ECO:0000256" key="1">
    <source>
        <dbReference type="ARBA" id="ARBA00004141"/>
    </source>
</evidence>
<dbReference type="GO" id="GO:0055078">
    <property type="term" value="P:sodium ion homeostasis"/>
    <property type="evidence" value="ECO:0007669"/>
    <property type="project" value="TreeGrafter"/>
</dbReference>
<evidence type="ECO:0000256" key="2">
    <source>
        <dbReference type="ARBA" id="ARBA00022692"/>
    </source>
</evidence>
<dbReference type="InterPro" id="IPR004841">
    <property type="entry name" value="AA-permease/SLC12A_dom"/>
</dbReference>
<evidence type="ECO:0000313" key="7">
    <source>
        <dbReference type="EMBL" id="VDO82904.1"/>
    </source>
</evidence>
<dbReference type="PANTHER" id="PTHR11827">
    <property type="entry name" value="SOLUTE CARRIER FAMILY 12, CATION COTRANSPORTERS"/>
    <property type="match status" value="1"/>
</dbReference>
<feature type="transmembrane region" description="Helical" evidence="5">
    <location>
        <begin position="60"/>
        <end position="93"/>
    </location>
</feature>
<evidence type="ECO:0000313" key="8">
    <source>
        <dbReference type="Proteomes" id="UP000270296"/>
    </source>
</evidence>
<dbReference type="GO" id="GO:1990573">
    <property type="term" value="P:potassium ion import across plasma membrane"/>
    <property type="evidence" value="ECO:0007669"/>
    <property type="project" value="TreeGrafter"/>
</dbReference>
<dbReference type="EMBL" id="UZAM01000869">
    <property type="protein sequence ID" value="VDO82904.1"/>
    <property type="molecule type" value="Genomic_DNA"/>
</dbReference>
<keyword evidence="8" id="KW-1185">Reference proteome</keyword>
<comment type="subcellular location">
    <subcellularLocation>
        <location evidence="1">Membrane</location>
        <topology evidence="1">Multi-pass membrane protein</topology>
    </subcellularLocation>
</comment>
<organism evidence="9">
    <name type="scientific">Soboliphyme baturini</name>
    <dbReference type="NCBI Taxonomy" id="241478"/>
    <lineage>
        <taxon>Eukaryota</taxon>
        <taxon>Metazoa</taxon>
        <taxon>Ecdysozoa</taxon>
        <taxon>Nematoda</taxon>
        <taxon>Enoplea</taxon>
        <taxon>Dorylaimia</taxon>
        <taxon>Dioctophymatida</taxon>
        <taxon>Dioctophymatoidea</taxon>
        <taxon>Soboliphymatidae</taxon>
        <taxon>Soboliphyme</taxon>
    </lineage>
</organism>
<evidence type="ECO:0000256" key="4">
    <source>
        <dbReference type="ARBA" id="ARBA00023136"/>
    </source>
</evidence>
<evidence type="ECO:0000259" key="6">
    <source>
        <dbReference type="Pfam" id="PF00324"/>
    </source>
</evidence>
<dbReference type="GO" id="GO:0055075">
    <property type="term" value="P:potassium ion homeostasis"/>
    <property type="evidence" value="ECO:0007669"/>
    <property type="project" value="TreeGrafter"/>
</dbReference>
<reference evidence="9" key="1">
    <citation type="submission" date="2016-06" db="UniProtKB">
        <authorList>
            <consortium name="WormBaseParasite"/>
        </authorList>
    </citation>
    <scope>IDENTIFICATION</scope>
</reference>
<keyword evidence="2 5" id="KW-0812">Transmembrane</keyword>
<dbReference type="GO" id="GO:0055064">
    <property type="term" value="P:chloride ion homeostasis"/>
    <property type="evidence" value="ECO:0007669"/>
    <property type="project" value="TreeGrafter"/>
</dbReference>
<dbReference type="GO" id="GO:0016020">
    <property type="term" value="C:membrane"/>
    <property type="evidence" value="ECO:0007669"/>
    <property type="project" value="UniProtKB-SubCell"/>
</dbReference>
<keyword evidence="3 5" id="KW-1133">Transmembrane helix</keyword>
<dbReference type="Gene3D" id="1.20.1740.10">
    <property type="entry name" value="Amino acid/polyamine transporter I"/>
    <property type="match status" value="1"/>
</dbReference>
<proteinExistence type="predicted"/>
<feature type="transmembrane region" description="Helical" evidence="5">
    <location>
        <begin position="18"/>
        <end position="39"/>
    </location>
</feature>
<dbReference type="AlphaFoldDB" id="A0A183I9T2"/>
<name>A0A183I9T2_9BILA</name>
<keyword evidence="4 5" id="KW-0472">Membrane</keyword>
<evidence type="ECO:0000256" key="3">
    <source>
        <dbReference type="ARBA" id="ARBA00022989"/>
    </source>
</evidence>
<sequence>MSLFCLIIYENCLGDINIIAPIISNFFLASYGLLNYACFDASYAASPGFRPGFKYFNKWLSLGGAMLCIAVMFIMSWWTSLITLVFIACLYMYLYYRQPAVNWGSSVQAHSYKSALDATLALSSTAEHVKNYRPQILLLSGNPITRPSLIDFAAHVTKDNSLLLCAFIMAVSLLASLCNGSDR</sequence>
<feature type="domain" description="Amino acid permease/ SLC12A" evidence="6">
    <location>
        <begin position="19"/>
        <end position="137"/>
    </location>
</feature>
<dbReference type="GO" id="GO:0008511">
    <property type="term" value="F:sodium:potassium:chloride symporter activity"/>
    <property type="evidence" value="ECO:0007669"/>
    <property type="project" value="TreeGrafter"/>
</dbReference>
<dbReference type="Pfam" id="PF00324">
    <property type="entry name" value="AA_permease"/>
    <property type="match status" value="1"/>
</dbReference>
<dbReference type="PANTHER" id="PTHR11827:SF103">
    <property type="entry name" value="SODIUM CHLORIDE COTRANSPORTER 69, ISOFORM E"/>
    <property type="match status" value="1"/>
</dbReference>
<dbReference type="GO" id="GO:0006884">
    <property type="term" value="P:cell volume homeostasis"/>
    <property type="evidence" value="ECO:0007669"/>
    <property type="project" value="TreeGrafter"/>
</dbReference>
<gene>
    <name evidence="7" type="ORF">SBAD_LOCUS376</name>
</gene>
<evidence type="ECO:0000313" key="9">
    <source>
        <dbReference type="WBParaSite" id="SBAD_0000039401-mRNA-1"/>
    </source>
</evidence>
<dbReference type="InterPro" id="IPR004842">
    <property type="entry name" value="SLC12A_fam"/>
</dbReference>
<reference evidence="7 8" key="2">
    <citation type="submission" date="2018-11" db="EMBL/GenBank/DDBJ databases">
        <authorList>
            <consortium name="Pathogen Informatics"/>
        </authorList>
    </citation>
    <scope>NUCLEOTIDE SEQUENCE [LARGE SCALE GENOMIC DNA]</scope>
</reference>
<dbReference type="Proteomes" id="UP000270296">
    <property type="component" value="Unassembled WGS sequence"/>
</dbReference>
<protein>
    <submittedName>
        <fullName evidence="9">AA_permease domain-containing protein</fullName>
    </submittedName>
</protein>
<dbReference type="OrthoDB" id="2020542at2759"/>
<dbReference type="WBParaSite" id="SBAD_0000039401-mRNA-1">
    <property type="protein sequence ID" value="SBAD_0000039401-mRNA-1"/>
    <property type="gene ID" value="SBAD_0000039401"/>
</dbReference>
<evidence type="ECO:0000256" key="5">
    <source>
        <dbReference type="SAM" id="Phobius"/>
    </source>
</evidence>